<dbReference type="InterPro" id="IPR020094">
    <property type="entry name" value="TruA/RsuA/RluB/E/F_N"/>
</dbReference>
<reference evidence="9" key="1">
    <citation type="submission" date="2020-08" db="EMBL/GenBank/DDBJ databases">
        <title>Genome public.</title>
        <authorList>
            <person name="Liu C."/>
            <person name="Sun Q."/>
        </authorList>
    </citation>
    <scope>NUCLEOTIDE SEQUENCE</scope>
    <source>
        <strain evidence="9">NSJ-32</strain>
    </source>
</reference>
<dbReference type="Gene3D" id="3.30.70.660">
    <property type="entry name" value="Pseudouridine synthase I, catalytic domain, C-terminal subdomain"/>
    <property type="match status" value="1"/>
</dbReference>
<organism evidence="9 10">
    <name type="scientific">Bianquea renquensis</name>
    <dbReference type="NCBI Taxonomy" id="2763661"/>
    <lineage>
        <taxon>Bacteria</taxon>
        <taxon>Bacillati</taxon>
        <taxon>Bacillota</taxon>
        <taxon>Clostridia</taxon>
        <taxon>Eubacteriales</taxon>
        <taxon>Bianqueaceae</taxon>
        <taxon>Bianquea</taxon>
    </lineage>
</organism>
<dbReference type="SUPFAM" id="SSF55120">
    <property type="entry name" value="Pseudouridine synthase"/>
    <property type="match status" value="1"/>
</dbReference>
<evidence type="ECO:0000259" key="8">
    <source>
        <dbReference type="Pfam" id="PF01416"/>
    </source>
</evidence>
<sequence length="247" mass="28449">MKNYKIRLQYDGTRYDGWQKQGNTKNTIQGKLEEVCSRMLGEAVEIHGSGRTDAGVHAAGQVANFKSERAMKPEEMLRYLNAYLPQDIAVLSVEEAPERFHSRLLATSKEYRYRVWNSPIPNVFERRFVYQDARSFSTEAMQKAAAYCLGEHDFQSFSSVKRSKKSTVRTLRHLDVERMGDEIRFTLEGNGFLYNMVRILVGTLLEVGEGRRQPESIPWIFEQKNREVAGFTAPPQGLTLMQVHYKV</sequence>
<evidence type="ECO:0000313" key="9">
    <source>
        <dbReference type="EMBL" id="MBC8543456.1"/>
    </source>
</evidence>
<dbReference type="InterPro" id="IPR020103">
    <property type="entry name" value="PsdUridine_synth_cat_dom_sf"/>
</dbReference>
<evidence type="ECO:0000256" key="2">
    <source>
        <dbReference type="ARBA" id="ARBA00022694"/>
    </source>
</evidence>
<feature type="active site" description="Nucleophile" evidence="4 5">
    <location>
        <position position="53"/>
    </location>
</feature>
<keyword evidence="3 4" id="KW-0413">Isomerase</keyword>
<dbReference type="RefSeq" id="WP_177720276.1">
    <property type="nucleotide sequence ID" value="NZ_JACRSQ010000009.1"/>
</dbReference>
<dbReference type="CDD" id="cd02570">
    <property type="entry name" value="PseudoU_synth_EcTruA"/>
    <property type="match status" value="1"/>
</dbReference>
<proteinExistence type="inferred from homology"/>
<feature type="binding site" evidence="4 6">
    <location>
        <position position="111"/>
    </location>
    <ligand>
        <name>substrate</name>
    </ligand>
</feature>
<dbReference type="PANTHER" id="PTHR11142:SF0">
    <property type="entry name" value="TRNA PSEUDOURIDINE SYNTHASE-LIKE 1"/>
    <property type="match status" value="1"/>
</dbReference>
<dbReference type="Proteomes" id="UP000657006">
    <property type="component" value="Unassembled WGS sequence"/>
</dbReference>
<evidence type="ECO:0000256" key="1">
    <source>
        <dbReference type="ARBA" id="ARBA00009375"/>
    </source>
</evidence>
<dbReference type="GO" id="GO:0031119">
    <property type="term" value="P:tRNA pseudouridine synthesis"/>
    <property type="evidence" value="ECO:0007669"/>
    <property type="project" value="UniProtKB-UniRule"/>
</dbReference>
<dbReference type="InterPro" id="IPR001406">
    <property type="entry name" value="PsdUridine_synth_TruA"/>
</dbReference>
<evidence type="ECO:0000313" key="10">
    <source>
        <dbReference type="Proteomes" id="UP000657006"/>
    </source>
</evidence>
<dbReference type="EMBL" id="JACRSQ010000009">
    <property type="protein sequence ID" value="MBC8543456.1"/>
    <property type="molecule type" value="Genomic_DNA"/>
</dbReference>
<name>A0A926I1W9_9FIRM</name>
<accession>A0A926I1W9</accession>
<feature type="domain" description="Pseudouridine synthase I TruA alpha/beta" evidence="8">
    <location>
        <begin position="9"/>
        <end position="102"/>
    </location>
</feature>
<dbReference type="FunFam" id="3.30.70.580:FF:000001">
    <property type="entry name" value="tRNA pseudouridine synthase A"/>
    <property type="match status" value="1"/>
</dbReference>
<dbReference type="InterPro" id="IPR020095">
    <property type="entry name" value="PsdUridine_synth_TruA_C"/>
</dbReference>
<dbReference type="AlphaFoldDB" id="A0A926I1W9"/>
<dbReference type="GO" id="GO:0003723">
    <property type="term" value="F:RNA binding"/>
    <property type="evidence" value="ECO:0007669"/>
    <property type="project" value="InterPro"/>
</dbReference>
<comment type="caution">
    <text evidence="4">Lacks conserved residue(s) required for the propagation of feature annotation.</text>
</comment>
<evidence type="ECO:0000256" key="5">
    <source>
        <dbReference type="PIRSR" id="PIRSR001430-1"/>
    </source>
</evidence>
<comment type="caution">
    <text evidence="9">The sequence shown here is derived from an EMBL/GenBank/DDBJ whole genome shotgun (WGS) entry which is preliminary data.</text>
</comment>
<feature type="domain" description="Pseudouridine synthase I TruA alpha/beta" evidence="8">
    <location>
        <begin position="144"/>
        <end position="245"/>
    </location>
</feature>
<comment type="subunit">
    <text evidence="4">Homodimer.</text>
</comment>
<comment type="catalytic activity">
    <reaction evidence="4 7">
        <text>uridine(38/39/40) in tRNA = pseudouridine(38/39/40) in tRNA</text>
        <dbReference type="Rhea" id="RHEA:22376"/>
        <dbReference type="Rhea" id="RHEA-COMP:10085"/>
        <dbReference type="Rhea" id="RHEA-COMP:10087"/>
        <dbReference type="ChEBI" id="CHEBI:65314"/>
        <dbReference type="ChEBI" id="CHEBI:65315"/>
        <dbReference type="EC" id="5.4.99.12"/>
    </reaction>
</comment>
<evidence type="ECO:0000256" key="4">
    <source>
        <dbReference type="HAMAP-Rule" id="MF_00171"/>
    </source>
</evidence>
<dbReference type="InterPro" id="IPR020097">
    <property type="entry name" value="PsdUridine_synth_TruA_a/b_dom"/>
</dbReference>
<dbReference type="HAMAP" id="MF_00171">
    <property type="entry name" value="TruA"/>
    <property type="match status" value="1"/>
</dbReference>
<dbReference type="PIRSF" id="PIRSF001430">
    <property type="entry name" value="tRNA_psdUrid_synth"/>
    <property type="match status" value="1"/>
</dbReference>
<evidence type="ECO:0000256" key="3">
    <source>
        <dbReference type="ARBA" id="ARBA00023235"/>
    </source>
</evidence>
<dbReference type="NCBIfam" id="TIGR00071">
    <property type="entry name" value="hisT_truA"/>
    <property type="match status" value="1"/>
</dbReference>
<protein>
    <recommendedName>
        <fullName evidence="4">tRNA pseudouridine synthase A</fullName>
        <ecNumber evidence="4">5.4.99.12</ecNumber>
    </recommendedName>
    <alternativeName>
        <fullName evidence="4">tRNA pseudouridine(38-40) synthase</fullName>
    </alternativeName>
    <alternativeName>
        <fullName evidence="4">tRNA pseudouridylate synthase I</fullName>
    </alternativeName>
    <alternativeName>
        <fullName evidence="4">tRNA-uridine isomerase I</fullName>
    </alternativeName>
</protein>
<evidence type="ECO:0000256" key="7">
    <source>
        <dbReference type="RuleBase" id="RU003792"/>
    </source>
</evidence>
<keyword evidence="2 4" id="KW-0819">tRNA processing</keyword>
<evidence type="ECO:0000256" key="6">
    <source>
        <dbReference type="PIRSR" id="PIRSR001430-2"/>
    </source>
</evidence>
<dbReference type="Gene3D" id="3.30.70.580">
    <property type="entry name" value="Pseudouridine synthase I, catalytic domain, N-terminal subdomain"/>
    <property type="match status" value="1"/>
</dbReference>
<dbReference type="PANTHER" id="PTHR11142">
    <property type="entry name" value="PSEUDOURIDYLATE SYNTHASE"/>
    <property type="match status" value="1"/>
</dbReference>
<gene>
    <name evidence="4 9" type="primary">truA</name>
    <name evidence="9" type="ORF">H8730_07855</name>
</gene>
<dbReference type="Pfam" id="PF01416">
    <property type="entry name" value="PseudoU_synth_1"/>
    <property type="match status" value="2"/>
</dbReference>
<dbReference type="EC" id="5.4.99.12" evidence="4"/>
<dbReference type="GO" id="GO:0160147">
    <property type="term" value="F:tRNA pseudouridine(38-40) synthase activity"/>
    <property type="evidence" value="ECO:0007669"/>
    <property type="project" value="UniProtKB-EC"/>
</dbReference>
<comment type="function">
    <text evidence="4">Formation of pseudouridine at positions 38, 39 and 40 in the anticodon stem and loop of transfer RNAs.</text>
</comment>
<comment type="similarity">
    <text evidence="1 4 7">Belongs to the tRNA pseudouridine synthase TruA family.</text>
</comment>
<keyword evidence="10" id="KW-1185">Reference proteome</keyword>